<evidence type="ECO:0000256" key="3">
    <source>
        <dbReference type="SAM" id="SignalP"/>
    </source>
</evidence>
<comment type="caution">
    <text evidence="4">The sequence shown here is derived from an EMBL/GenBank/DDBJ whole genome shotgun (WGS) entry which is preliminary data.</text>
</comment>
<feature type="signal peptide" evidence="3">
    <location>
        <begin position="1"/>
        <end position="16"/>
    </location>
</feature>
<feature type="compositionally biased region" description="Acidic residues" evidence="1">
    <location>
        <begin position="312"/>
        <end position="322"/>
    </location>
</feature>
<keyword evidence="3" id="KW-0732">Signal</keyword>
<protein>
    <submittedName>
        <fullName evidence="4">Uncharacterized protein</fullName>
    </submittedName>
</protein>
<keyword evidence="2" id="KW-1133">Transmembrane helix</keyword>
<feature type="chain" id="PRO_5042890517" evidence="3">
    <location>
        <begin position="17"/>
        <end position="470"/>
    </location>
</feature>
<feature type="transmembrane region" description="Helical" evidence="2">
    <location>
        <begin position="336"/>
        <end position="356"/>
    </location>
</feature>
<name>A0AAN9BAE0_9CAEN</name>
<feature type="compositionally biased region" description="Polar residues" evidence="1">
    <location>
        <begin position="414"/>
        <end position="423"/>
    </location>
</feature>
<dbReference type="EMBL" id="JBAMIC010000010">
    <property type="protein sequence ID" value="KAK7102390.1"/>
    <property type="molecule type" value="Genomic_DNA"/>
</dbReference>
<gene>
    <name evidence="4" type="ORF">V1264_020614</name>
</gene>
<evidence type="ECO:0000256" key="1">
    <source>
        <dbReference type="SAM" id="MobiDB-lite"/>
    </source>
</evidence>
<organism evidence="4 5">
    <name type="scientific">Littorina saxatilis</name>
    <dbReference type="NCBI Taxonomy" id="31220"/>
    <lineage>
        <taxon>Eukaryota</taxon>
        <taxon>Metazoa</taxon>
        <taxon>Spiralia</taxon>
        <taxon>Lophotrochozoa</taxon>
        <taxon>Mollusca</taxon>
        <taxon>Gastropoda</taxon>
        <taxon>Caenogastropoda</taxon>
        <taxon>Littorinimorpha</taxon>
        <taxon>Littorinoidea</taxon>
        <taxon>Littorinidae</taxon>
        <taxon>Littorina</taxon>
    </lineage>
</organism>
<dbReference type="Proteomes" id="UP001374579">
    <property type="component" value="Unassembled WGS sequence"/>
</dbReference>
<dbReference type="AlphaFoldDB" id="A0AAN9BAE0"/>
<evidence type="ECO:0000313" key="4">
    <source>
        <dbReference type="EMBL" id="KAK7102390.1"/>
    </source>
</evidence>
<keyword evidence="5" id="KW-1185">Reference proteome</keyword>
<sequence length="470" mass="52333">MLVFLVIFLFLGLVSAEPKDNQVYIISRLCDTTVSIDSSRESDRWRRLLFAKHETCQGFYTCQVTFRANQTEVCIDFARLRLYGNKTTMTFTQDDNFLQILTSRWYPKTEMYMKSKVCAAPGSDLVLKIQADCSKSLHRAIIGWFYAYTQSSSKGELYFVDGACKHKHRLAEGAPVTVRSQLWADMGSEFPDQYSSLNLSLPYDLNNHAICISMISTSDFLIPAGVQVTVRKVYFNRDKTLQLYLSLKAEDWIHASDLRCYGLSTQELLIEVIRDTRVPHLSPLTDGKTLFLLKAEIGLEHNTTTKNNIVSDGDEENPDTESMDGSPGGFTSYTSVILKSILGCVAVCSLICCVFFRMNRSKRTASEARDAEDRVNQPQPGMGERADSYVSVNSLNFPMVRPEAHPMLPVLTPTAPSWEQQGFNDGGTLSRGGASDLPPSYEDVSGGVGAGSNVNPAPPAYSDLFPVRKT</sequence>
<feature type="compositionally biased region" description="Basic and acidic residues" evidence="1">
    <location>
        <begin position="365"/>
        <end position="375"/>
    </location>
</feature>
<feature type="region of interest" description="Disordered" evidence="1">
    <location>
        <begin position="365"/>
        <end position="386"/>
    </location>
</feature>
<evidence type="ECO:0000256" key="2">
    <source>
        <dbReference type="SAM" id="Phobius"/>
    </source>
</evidence>
<keyword evidence="2" id="KW-0472">Membrane</keyword>
<feature type="region of interest" description="Disordered" evidence="1">
    <location>
        <begin position="305"/>
        <end position="326"/>
    </location>
</feature>
<proteinExistence type="predicted"/>
<accession>A0AAN9BAE0</accession>
<feature type="region of interest" description="Disordered" evidence="1">
    <location>
        <begin position="412"/>
        <end position="470"/>
    </location>
</feature>
<reference evidence="4 5" key="1">
    <citation type="submission" date="2024-02" db="EMBL/GenBank/DDBJ databases">
        <title>Chromosome-scale genome assembly of the rough periwinkle Littorina saxatilis.</title>
        <authorList>
            <person name="De Jode A."/>
            <person name="Faria R."/>
            <person name="Formenti G."/>
            <person name="Sims Y."/>
            <person name="Smith T.P."/>
            <person name="Tracey A."/>
            <person name="Wood J.M.D."/>
            <person name="Zagrodzka Z.B."/>
            <person name="Johannesson K."/>
            <person name="Butlin R.K."/>
            <person name="Leder E.H."/>
        </authorList>
    </citation>
    <scope>NUCLEOTIDE SEQUENCE [LARGE SCALE GENOMIC DNA]</scope>
    <source>
        <strain evidence="4">Snail1</strain>
        <tissue evidence="4">Muscle</tissue>
    </source>
</reference>
<keyword evidence="2" id="KW-0812">Transmembrane</keyword>
<evidence type="ECO:0000313" key="5">
    <source>
        <dbReference type="Proteomes" id="UP001374579"/>
    </source>
</evidence>